<dbReference type="Pfam" id="PF01728">
    <property type="entry name" value="FtsJ"/>
    <property type="match status" value="1"/>
</dbReference>
<name>A0ABD6E899_9BILA</name>
<dbReference type="GO" id="GO:0032259">
    <property type="term" value="P:methylation"/>
    <property type="evidence" value="ECO:0007669"/>
    <property type="project" value="UniProtKB-KW"/>
</dbReference>
<dbReference type="GO" id="GO:0120550">
    <property type="term" value="F:methyltransferase cap2 activity"/>
    <property type="evidence" value="ECO:0007669"/>
    <property type="project" value="UniProtKB-EC"/>
</dbReference>
<feature type="binding site" evidence="7">
    <location>
        <position position="142"/>
    </location>
    <ligand>
        <name>S-adenosyl-L-methionine</name>
        <dbReference type="ChEBI" id="CHEBI:59789"/>
    </ligand>
</feature>
<organism evidence="10 11">
    <name type="scientific">Gnathostoma spinigerum</name>
    <dbReference type="NCBI Taxonomy" id="75299"/>
    <lineage>
        <taxon>Eukaryota</taxon>
        <taxon>Metazoa</taxon>
        <taxon>Ecdysozoa</taxon>
        <taxon>Nematoda</taxon>
        <taxon>Chromadorea</taxon>
        <taxon>Rhabditida</taxon>
        <taxon>Spirurina</taxon>
        <taxon>Gnathostomatomorpha</taxon>
        <taxon>Gnathostomatoidea</taxon>
        <taxon>Gnathostomatidae</taxon>
        <taxon>Gnathostoma</taxon>
    </lineage>
</organism>
<dbReference type="EMBL" id="JBGFUD010001154">
    <property type="protein sequence ID" value="MFH4975846.1"/>
    <property type="molecule type" value="Genomic_DNA"/>
</dbReference>
<keyword evidence="4 7" id="KW-0808">Transferase</keyword>
<reference evidence="10 11" key="1">
    <citation type="submission" date="2024-08" db="EMBL/GenBank/DDBJ databases">
        <title>Gnathostoma spinigerum genome.</title>
        <authorList>
            <person name="Gonzalez-Bertolin B."/>
            <person name="Monzon S."/>
            <person name="Zaballos A."/>
            <person name="Jimenez P."/>
            <person name="Dekumyoy P."/>
            <person name="Varona S."/>
            <person name="Cuesta I."/>
            <person name="Sumanam S."/>
            <person name="Adisakwattana P."/>
            <person name="Gasser R.B."/>
            <person name="Hernandez-Gonzalez A."/>
            <person name="Young N.D."/>
            <person name="Perteguer M.J."/>
        </authorList>
    </citation>
    <scope>NUCLEOTIDE SEQUENCE [LARGE SCALE GENOMIC DNA]</scope>
    <source>
        <strain evidence="10">AL3</strain>
        <tissue evidence="10">Liver</tissue>
    </source>
</reference>
<dbReference type="InterPro" id="IPR002877">
    <property type="entry name" value="RNA_MeTrfase_FtsJ_dom"/>
</dbReference>
<feature type="binding site" evidence="7">
    <location>
        <position position="228"/>
    </location>
    <ligand>
        <name>S-adenosyl-L-methionine</name>
        <dbReference type="ChEBI" id="CHEBI:59789"/>
    </ligand>
</feature>
<keyword evidence="3 7" id="KW-0489">Methyltransferase</keyword>
<keyword evidence="11" id="KW-1185">Reference proteome</keyword>
<dbReference type="AlphaFoldDB" id="A0ABD6E899"/>
<dbReference type="PROSITE" id="PS51614">
    <property type="entry name" value="SAM_MT_ADRIFT"/>
    <property type="match status" value="1"/>
</dbReference>
<keyword evidence="5 7" id="KW-0949">S-adenosyl-L-methionine</keyword>
<feature type="region of interest" description="Disordered" evidence="8">
    <location>
        <begin position="527"/>
        <end position="550"/>
    </location>
</feature>
<protein>
    <recommendedName>
        <fullName evidence="2">Cap-specific mRNA (nucleoside-2'-O-)-methyltransferase 2</fullName>
        <ecNumber evidence="1">2.1.1.296</ecNumber>
    </recommendedName>
</protein>
<dbReference type="GO" id="GO:0005634">
    <property type="term" value="C:nucleus"/>
    <property type="evidence" value="ECO:0007669"/>
    <property type="project" value="UniProtKB-ARBA"/>
</dbReference>
<dbReference type="InterPro" id="IPR025807">
    <property type="entry name" value="Adrift-typ_MeTrfase"/>
</dbReference>
<gene>
    <name evidence="10" type="ORF">AB6A40_002555</name>
</gene>
<dbReference type="GO" id="GO:0004483">
    <property type="term" value="F:methyltransferase cap1 activity"/>
    <property type="evidence" value="ECO:0007669"/>
    <property type="project" value="UniProtKB-ARBA"/>
</dbReference>
<evidence type="ECO:0000313" key="10">
    <source>
        <dbReference type="EMBL" id="MFH4975846.1"/>
    </source>
</evidence>
<comment type="caution">
    <text evidence="10">The sequence shown here is derived from an EMBL/GenBank/DDBJ whole genome shotgun (WGS) entry which is preliminary data.</text>
</comment>
<dbReference type="Gene3D" id="3.40.50.12760">
    <property type="match status" value="1"/>
</dbReference>
<evidence type="ECO:0000256" key="3">
    <source>
        <dbReference type="ARBA" id="ARBA00022603"/>
    </source>
</evidence>
<comment type="catalytic activity">
    <reaction evidence="6">
        <text>a 5'-end (N(7)-methyl 5'-triphosphoguanosine)-(2'-O-methyl-ribonucleoside)-(ribonucleotide) in mRNA + S-adenosyl-L-methionine = a 5'-end (N(7)-methyl 5'-triphosphoguanosine)-(2'-O-methyl-ribonucleoside)-(2'-O-methyl-ribonucleotide) in mRNA + S-adenosyl-L-homocysteine + H(+)</text>
        <dbReference type="Rhea" id="RHEA:67024"/>
        <dbReference type="Rhea" id="RHEA-COMP:17169"/>
        <dbReference type="Rhea" id="RHEA-COMP:17170"/>
        <dbReference type="ChEBI" id="CHEBI:15378"/>
        <dbReference type="ChEBI" id="CHEBI:57856"/>
        <dbReference type="ChEBI" id="CHEBI:59789"/>
        <dbReference type="ChEBI" id="CHEBI:167612"/>
        <dbReference type="ChEBI" id="CHEBI:167614"/>
        <dbReference type="EC" id="2.1.1.296"/>
    </reaction>
</comment>
<evidence type="ECO:0000256" key="6">
    <source>
        <dbReference type="ARBA" id="ARBA00049477"/>
    </source>
</evidence>
<accession>A0ABD6E899</accession>
<dbReference type="GO" id="GO:0006370">
    <property type="term" value="P:7-methylguanosine mRNA capping"/>
    <property type="evidence" value="ECO:0007669"/>
    <property type="project" value="UniProtKB-ARBA"/>
</dbReference>
<evidence type="ECO:0000256" key="7">
    <source>
        <dbReference type="PROSITE-ProRule" id="PRU00946"/>
    </source>
</evidence>
<dbReference type="InterPro" id="IPR050851">
    <property type="entry name" value="mRNA_Cap_2O-Ribose_MeTrfase"/>
</dbReference>
<feature type="compositionally biased region" description="Polar residues" evidence="8">
    <location>
        <begin position="536"/>
        <end position="550"/>
    </location>
</feature>
<dbReference type="InterPro" id="IPR029063">
    <property type="entry name" value="SAM-dependent_MTases_sf"/>
</dbReference>
<feature type="active site" description="Proton acceptor" evidence="7">
    <location>
        <position position="268"/>
    </location>
</feature>
<dbReference type="PANTHER" id="PTHR16121:SF2">
    <property type="entry name" value="CAP-SPECIFIC MRNA (NUCLEOSIDE-2'-O-)-METHYLTRANSFERASE 2"/>
    <property type="match status" value="1"/>
</dbReference>
<evidence type="ECO:0000256" key="4">
    <source>
        <dbReference type="ARBA" id="ARBA00022679"/>
    </source>
</evidence>
<proteinExistence type="predicted"/>
<evidence type="ECO:0000313" key="11">
    <source>
        <dbReference type="Proteomes" id="UP001608902"/>
    </source>
</evidence>
<dbReference type="EC" id="2.1.1.296" evidence="1"/>
<sequence>MDIEKLCNEYVSICNTLFEKFYCIKPITIKEETLGQRGYMLFDELKENLNAVRSQISTKERSIWRSHTAFTHPAKTFITESTRKLGFDMCSQAFFKLFDMLIRYGDGIFQRPLSFNESSDGDLGPRNSCQSVRSLHICEAPGAFISATNLFLQCFFPHFEWTWFGNSLNPYYEFSSPSELFLDDDLIIATLPHWLFGPSNSGNILEWSEEYLRGIVQQYGKFDFITADGSIYCQEDPSNQETKTLPLIEKEIRISLSLLKPGGSLILKMYTMFEVKTLETVLELYEHFEMLDFCKPICSKPGNSEVYLICRRFLDSSSTSHPTEIDYVRKRIYECAYDLYRHQTAMIRFNLNTVNISSAELMHSIQDQKTRLSSRIFAHLFGKVFNIEDDCCVPKKHFHFHSIRPYTKKVQNPWRRDRPKDYVERLRNMSVEHLESVIDSVVVKAYLARDHCSLLLGNVGWTDNGEERIVFGWPPPGTLWSVQNSLFVNAEVLAAAFEVKLDFDDFCEADVAINITSETEVEENLFGMDDSDRPQHSSSGDTNNLRTSHSLSQVHPNHRSEWIKHLQDIAQISPLRAVTLSSRSACLVLSRYSASVIRGFQWLFESVILLPLVGDGRDSHIFLTCSAPRSYTDRLHVAEYAFRSFDNAGSRPVLQFERLDEIASKQFYPAVHEYNDRTFAELFCRQRHTPS</sequence>
<evidence type="ECO:0000256" key="1">
    <source>
        <dbReference type="ARBA" id="ARBA00012770"/>
    </source>
</evidence>
<dbReference type="SUPFAM" id="SSF53335">
    <property type="entry name" value="S-adenosyl-L-methionine-dependent methyltransferases"/>
    <property type="match status" value="1"/>
</dbReference>
<dbReference type="PANTHER" id="PTHR16121">
    <property type="entry name" value="CAP-SPECIFIC MRNA (NUCLEOSIDE-2'-O-)-METHYLTRANSFERASE 1-RELATED"/>
    <property type="match status" value="1"/>
</dbReference>
<evidence type="ECO:0000256" key="5">
    <source>
        <dbReference type="ARBA" id="ARBA00022691"/>
    </source>
</evidence>
<evidence type="ECO:0000256" key="2">
    <source>
        <dbReference type="ARBA" id="ARBA00021134"/>
    </source>
</evidence>
<evidence type="ECO:0000259" key="9">
    <source>
        <dbReference type="PROSITE" id="PS51614"/>
    </source>
</evidence>
<dbReference type="Proteomes" id="UP001608902">
    <property type="component" value="Unassembled WGS sequence"/>
</dbReference>
<feature type="binding site" evidence="7">
    <location>
        <position position="161"/>
    </location>
    <ligand>
        <name>S-adenosyl-L-methionine</name>
        <dbReference type="ChEBI" id="CHEBI:59789"/>
    </ligand>
</feature>
<evidence type="ECO:0000256" key="8">
    <source>
        <dbReference type="SAM" id="MobiDB-lite"/>
    </source>
</evidence>
<feature type="domain" description="Adrift-type SAM-dependent 2'-O-MTase" evidence="9">
    <location>
        <begin position="88"/>
        <end position="315"/>
    </location>
</feature>